<dbReference type="InterPro" id="IPR004501">
    <property type="entry name" value="PTS_EIIC_3"/>
</dbReference>
<accession>F0GV86</accession>
<dbReference type="InterPro" id="IPR051088">
    <property type="entry name" value="PTS_Sugar-EIIC/EIIB"/>
</dbReference>
<evidence type="ECO:0000259" key="11">
    <source>
        <dbReference type="PROSITE" id="PS51105"/>
    </source>
</evidence>
<dbReference type="PATRIC" id="fig|879305.3.peg.719"/>
<dbReference type="STRING" id="879305.HMPREF9290_1179"/>
<dbReference type="GO" id="GO:0008982">
    <property type="term" value="F:protein-N(PI)-phosphohistidine-sugar phosphotransferase activity"/>
    <property type="evidence" value="ECO:0007669"/>
    <property type="project" value="UniProtKB-UniRule"/>
</dbReference>
<evidence type="ECO:0000256" key="5">
    <source>
        <dbReference type="ARBA" id="ARBA00022683"/>
    </source>
</evidence>
<dbReference type="AlphaFoldDB" id="F0GV86"/>
<reference evidence="12 13" key="1">
    <citation type="submission" date="2011-01" db="EMBL/GenBank/DDBJ databases">
        <authorList>
            <person name="Durkin A.S."/>
            <person name="Madupu R."/>
            <person name="Torralba M."/>
            <person name="Gillis M."/>
            <person name="Methe B."/>
            <person name="Sutton G."/>
            <person name="Nelson K.E."/>
        </authorList>
    </citation>
    <scope>NUCLEOTIDE SEQUENCE [LARGE SCALE GENOMIC DNA]</scope>
    <source>
        <strain evidence="12 13">ACS-065-V-Col13</strain>
    </source>
</reference>
<keyword evidence="8 9" id="KW-0472">Membrane</keyword>
<evidence type="ECO:0000256" key="9">
    <source>
        <dbReference type="PIRNR" id="PIRNR006351"/>
    </source>
</evidence>
<dbReference type="PANTHER" id="PTHR33989">
    <property type="match status" value="1"/>
</dbReference>
<keyword evidence="6 10" id="KW-0812">Transmembrane</keyword>
<evidence type="ECO:0000256" key="7">
    <source>
        <dbReference type="ARBA" id="ARBA00022989"/>
    </source>
</evidence>
<keyword evidence="7 10" id="KW-1133">Transmembrane helix</keyword>
<evidence type="ECO:0000256" key="8">
    <source>
        <dbReference type="ARBA" id="ARBA00023136"/>
    </source>
</evidence>
<comment type="function">
    <text evidence="9">The phosphoenolpyruvate-dependent sugar phosphotransferase system (PTS), a major carbohydrate active -transport system, catalyzes the phosphorylation of incoming sugar substrates concomitant with their translocation across the cell membrane.</text>
</comment>
<feature type="transmembrane region" description="Helical" evidence="10">
    <location>
        <begin position="256"/>
        <end position="277"/>
    </location>
</feature>
<dbReference type="GO" id="GO:0009401">
    <property type="term" value="P:phosphoenolpyruvate-dependent sugar phosphotransferase system"/>
    <property type="evidence" value="ECO:0007669"/>
    <property type="project" value="UniProtKB-KW"/>
</dbReference>
<evidence type="ECO:0000256" key="10">
    <source>
        <dbReference type="SAM" id="Phobius"/>
    </source>
</evidence>
<organism evidence="12 13">
    <name type="scientific">Anaerococcus prevotii ACS-065-V-Col13</name>
    <dbReference type="NCBI Taxonomy" id="879305"/>
    <lineage>
        <taxon>Bacteria</taxon>
        <taxon>Bacillati</taxon>
        <taxon>Bacillota</taxon>
        <taxon>Tissierellia</taxon>
        <taxon>Tissierellales</taxon>
        <taxon>Peptoniphilaceae</taxon>
        <taxon>Anaerococcus</taxon>
    </lineage>
</organism>
<dbReference type="NCBIfam" id="TIGR00410">
    <property type="entry name" value="lacE"/>
    <property type="match status" value="1"/>
</dbReference>
<feature type="transmembrane region" description="Helical" evidence="10">
    <location>
        <begin position="225"/>
        <end position="249"/>
    </location>
</feature>
<feature type="transmembrane region" description="Helical" evidence="10">
    <location>
        <begin position="103"/>
        <end position="122"/>
    </location>
</feature>
<comment type="subcellular location">
    <subcellularLocation>
        <location evidence="1">Cell membrane</location>
        <topology evidence="1">Multi-pass membrane protein</topology>
    </subcellularLocation>
</comment>
<dbReference type="PROSITE" id="PS51105">
    <property type="entry name" value="PTS_EIIC_TYPE_3"/>
    <property type="match status" value="1"/>
</dbReference>
<gene>
    <name evidence="12" type="primary">celD</name>
    <name evidence="12" type="ORF">HMPREF9290_1179</name>
</gene>
<sequence length="440" mass="47727">MFEFLEKYLMGPLTKLSQYKLVRAIQSAGMASISFVTIGSLFLVLNVLPMVIPGLEGFYASTFDKVTPLYMLANVATMGVIALYFLLVIGFEYTRFIAEEEDLDLSPITGMLLSLFGFFMLVPQLVKGPEGISKVNDAEAGIINGWAIGDAPARFGATGIFTAIIVCFVTINIYKFFIKRDIRIKMPDSVPEGVANSFSALIPVIVIAILFIVVNGILVSLGTDIFGLIAIPFGFVANLTGSWIGMIIIILFIQALWLVGIHGATIIGSILTPIYLYNMELNGSGSHIPLAGEFMNAFSYNGGSGATLGLVIMMAFLAKSQQLKLLGRASIVPGIFQINEPIIFGLPMVYNPNFAVPFLVSPMVSGSIAYFAISSGLVRPVIAQQPWPTPVGINGFIATGGDWKGLVLSLVCAIVNALIYYPFFKKRDNELYKEELESEQ</sequence>
<feature type="transmembrane region" description="Helical" evidence="10">
    <location>
        <begin position="198"/>
        <end position="219"/>
    </location>
</feature>
<feature type="transmembrane region" description="Helical" evidence="10">
    <location>
        <begin position="155"/>
        <end position="177"/>
    </location>
</feature>
<dbReference type="NCBIfam" id="NF007157">
    <property type="entry name" value="PRK09592.1"/>
    <property type="match status" value="1"/>
</dbReference>
<feature type="transmembrane region" description="Helical" evidence="10">
    <location>
        <begin position="68"/>
        <end position="91"/>
    </location>
</feature>
<dbReference type="InterPro" id="IPR003352">
    <property type="entry name" value="PTS_EIIC"/>
</dbReference>
<dbReference type="eggNOG" id="COG1455">
    <property type="taxonomic scope" value="Bacteria"/>
</dbReference>
<keyword evidence="3 9" id="KW-1003">Cell membrane</keyword>
<dbReference type="GO" id="GO:1901264">
    <property type="term" value="P:carbohydrate derivative transport"/>
    <property type="evidence" value="ECO:0007669"/>
    <property type="project" value="TreeGrafter"/>
</dbReference>
<keyword evidence="2 9" id="KW-0813">Transport</keyword>
<dbReference type="Pfam" id="PF02378">
    <property type="entry name" value="PTS_EIIC"/>
    <property type="match status" value="1"/>
</dbReference>
<feature type="transmembrane region" description="Helical" evidence="10">
    <location>
        <begin position="297"/>
        <end position="318"/>
    </location>
</feature>
<evidence type="ECO:0000313" key="12">
    <source>
        <dbReference type="EMBL" id="EGC82263.1"/>
    </source>
</evidence>
<dbReference type="Proteomes" id="UP000005286">
    <property type="component" value="Unassembled WGS sequence"/>
</dbReference>
<evidence type="ECO:0000313" key="13">
    <source>
        <dbReference type="Proteomes" id="UP000005286"/>
    </source>
</evidence>
<feature type="transmembrane region" description="Helical" evidence="10">
    <location>
        <begin position="354"/>
        <end position="373"/>
    </location>
</feature>
<evidence type="ECO:0000256" key="6">
    <source>
        <dbReference type="ARBA" id="ARBA00022692"/>
    </source>
</evidence>
<proteinExistence type="predicted"/>
<keyword evidence="4 9" id="KW-0762">Sugar transport</keyword>
<evidence type="ECO:0000256" key="4">
    <source>
        <dbReference type="ARBA" id="ARBA00022597"/>
    </source>
</evidence>
<evidence type="ECO:0000256" key="3">
    <source>
        <dbReference type="ARBA" id="ARBA00022475"/>
    </source>
</evidence>
<dbReference type="InterPro" id="IPR004796">
    <property type="entry name" value="PTS_IIC_cello"/>
</dbReference>
<name>F0GV86_9FIRM</name>
<dbReference type="EMBL" id="AEXM01000013">
    <property type="protein sequence ID" value="EGC82263.1"/>
    <property type="molecule type" value="Genomic_DNA"/>
</dbReference>
<dbReference type="PANTHER" id="PTHR33989:SF8">
    <property type="entry name" value="PERMEASE IIC COMPONENT"/>
    <property type="match status" value="1"/>
</dbReference>
<feature type="transmembrane region" description="Helical" evidence="10">
    <location>
        <begin position="406"/>
        <end position="424"/>
    </location>
</feature>
<dbReference type="RefSeq" id="WP_004834681.1">
    <property type="nucleotide sequence ID" value="NZ_AEXM01000013.1"/>
</dbReference>
<dbReference type="PIRSF" id="PIRSF006351">
    <property type="entry name" value="PTS_EIIC-Cellobiose"/>
    <property type="match status" value="1"/>
</dbReference>
<keyword evidence="13" id="KW-1185">Reference proteome</keyword>
<feature type="transmembrane region" description="Helical" evidence="10">
    <location>
        <begin position="21"/>
        <end position="48"/>
    </location>
</feature>
<protein>
    <recommendedName>
        <fullName evidence="9">Permease IIC component</fullName>
    </recommendedName>
</protein>
<feature type="domain" description="PTS EIIC type-3" evidence="11">
    <location>
        <begin position="5"/>
        <end position="423"/>
    </location>
</feature>
<keyword evidence="5" id="KW-0598">Phosphotransferase system</keyword>
<evidence type="ECO:0000256" key="1">
    <source>
        <dbReference type="ARBA" id="ARBA00004651"/>
    </source>
</evidence>
<dbReference type="GO" id="GO:0005886">
    <property type="term" value="C:plasma membrane"/>
    <property type="evidence" value="ECO:0007669"/>
    <property type="project" value="UniProtKB-SubCell"/>
</dbReference>
<comment type="caution">
    <text evidence="12">The sequence shown here is derived from an EMBL/GenBank/DDBJ whole genome shotgun (WGS) entry which is preliminary data.</text>
</comment>
<evidence type="ECO:0000256" key="2">
    <source>
        <dbReference type="ARBA" id="ARBA00022448"/>
    </source>
</evidence>